<evidence type="ECO:0000256" key="3">
    <source>
        <dbReference type="ARBA" id="ARBA00012729"/>
    </source>
</evidence>
<dbReference type="Pfam" id="PF00801">
    <property type="entry name" value="PKD"/>
    <property type="match status" value="1"/>
</dbReference>
<dbReference type="InterPro" id="IPR013783">
    <property type="entry name" value="Ig-like_fold"/>
</dbReference>
<feature type="domain" description="PKD" evidence="9">
    <location>
        <begin position="78"/>
        <end position="145"/>
    </location>
</feature>
<dbReference type="PROSITE" id="PS51910">
    <property type="entry name" value="GH18_2"/>
    <property type="match status" value="1"/>
</dbReference>
<gene>
    <name evidence="11" type="ORF">J421_0120</name>
</gene>
<dbReference type="STRING" id="861299.J421_0120"/>
<dbReference type="GO" id="GO:0008061">
    <property type="term" value="F:chitin binding"/>
    <property type="evidence" value="ECO:0007669"/>
    <property type="project" value="InterPro"/>
</dbReference>
<dbReference type="RefSeq" id="WP_025409215.1">
    <property type="nucleotide sequence ID" value="NZ_CP007128.1"/>
</dbReference>
<dbReference type="Pfam" id="PF18911">
    <property type="entry name" value="PKD_4"/>
    <property type="match status" value="1"/>
</dbReference>
<dbReference type="KEGG" id="gba:J421_0120"/>
<keyword evidence="12" id="KW-1185">Reference proteome</keyword>
<dbReference type="PANTHER" id="PTHR11177:SF317">
    <property type="entry name" value="CHITINASE 12-RELATED"/>
    <property type="match status" value="1"/>
</dbReference>
<dbReference type="InterPro" id="IPR029070">
    <property type="entry name" value="Chitinase_insertion_sf"/>
</dbReference>
<evidence type="ECO:0000256" key="2">
    <source>
        <dbReference type="ARBA" id="ARBA00009121"/>
    </source>
</evidence>
<dbReference type="EMBL" id="CP007128">
    <property type="protein sequence ID" value="AHG87657.1"/>
    <property type="molecule type" value="Genomic_DNA"/>
</dbReference>
<evidence type="ECO:0000256" key="4">
    <source>
        <dbReference type="ARBA" id="ARBA00022801"/>
    </source>
</evidence>
<evidence type="ECO:0000259" key="10">
    <source>
        <dbReference type="PROSITE" id="PS51910"/>
    </source>
</evidence>
<dbReference type="PROSITE" id="PS01095">
    <property type="entry name" value="GH18_1"/>
    <property type="match status" value="1"/>
</dbReference>
<evidence type="ECO:0000313" key="12">
    <source>
        <dbReference type="Proteomes" id="UP000019151"/>
    </source>
</evidence>
<accession>W0RB18</accession>
<reference evidence="11 12" key="1">
    <citation type="journal article" date="2014" name="Genome Announc.">
        <title>Genome Sequence and Methylome of Soil Bacterium Gemmatirosa kalamazoonensis KBS708T, a Member of the Rarely Cultivated Gemmatimonadetes Phylum.</title>
        <authorList>
            <person name="Debruyn J.M."/>
            <person name="Radosevich M."/>
            <person name="Wommack K.E."/>
            <person name="Polson S.W."/>
            <person name="Hauser L.J."/>
            <person name="Fawaz M.N."/>
            <person name="Korlach J."/>
            <person name="Tsai Y.C."/>
        </authorList>
    </citation>
    <scope>NUCLEOTIDE SEQUENCE [LARGE SCALE GENOMIC DNA]</scope>
    <source>
        <strain evidence="11 12">KBS708</strain>
    </source>
</reference>
<dbReference type="eggNOG" id="COG3325">
    <property type="taxonomic scope" value="Bacteria"/>
</dbReference>
<evidence type="ECO:0000256" key="8">
    <source>
        <dbReference type="SAM" id="SignalP"/>
    </source>
</evidence>
<dbReference type="SUPFAM" id="SSF49299">
    <property type="entry name" value="PKD domain"/>
    <property type="match status" value="2"/>
</dbReference>
<dbReference type="Proteomes" id="UP000019151">
    <property type="component" value="Chromosome"/>
</dbReference>
<evidence type="ECO:0000259" key="9">
    <source>
        <dbReference type="PROSITE" id="PS50093"/>
    </source>
</evidence>
<keyword evidence="5" id="KW-0624">Polysaccharide degradation</keyword>
<dbReference type="Pfam" id="PF00704">
    <property type="entry name" value="Glyco_hydro_18"/>
    <property type="match status" value="1"/>
</dbReference>
<feature type="domain" description="GH18" evidence="10">
    <location>
        <begin position="247"/>
        <end position="595"/>
    </location>
</feature>
<dbReference type="OrthoDB" id="9775889at2"/>
<dbReference type="Gene3D" id="2.60.40.10">
    <property type="entry name" value="Immunoglobulins"/>
    <property type="match status" value="2"/>
</dbReference>
<comment type="similarity">
    <text evidence="2">Belongs to the glycosyl hydrolase 18 family. Chitinase class II subfamily.</text>
</comment>
<dbReference type="GO" id="GO:0005975">
    <property type="term" value="P:carbohydrate metabolic process"/>
    <property type="evidence" value="ECO:0007669"/>
    <property type="project" value="InterPro"/>
</dbReference>
<dbReference type="PROSITE" id="PS51257">
    <property type="entry name" value="PROKAR_LIPOPROTEIN"/>
    <property type="match status" value="1"/>
</dbReference>
<dbReference type="InterPro" id="IPR022409">
    <property type="entry name" value="PKD/Chitinase_dom"/>
</dbReference>
<keyword evidence="5" id="KW-0146">Chitin degradation</keyword>
<feature type="signal peptide" evidence="8">
    <location>
        <begin position="1"/>
        <end position="24"/>
    </location>
</feature>
<keyword evidence="5" id="KW-0119">Carbohydrate metabolism</keyword>
<dbReference type="InterPro" id="IPR017853">
    <property type="entry name" value="GH"/>
</dbReference>
<dbReference type="InterPro" id="IPR001579">
    <property type="entry name" value="Glyco_hydro_18_chit_AS"/>
</dbReference>
<protein>
    <recommendedName>
        <fullName evidence="3">chitinase</fullName>
        <ecNumber evidence="3">3.2.1.14</ecNumber>
    </recommendedName>
</protein>
<dbReference type="HOGENOM" id="CLU_456171_0_0_0"/>
<dbReference type="CDD" id="cd00146">
    <property type="entry name" value="PKD"/>
    <property type="match status" value="1"/>
</dbReference>
<dbReference type="InterPro" id="IPR050314">
    <property type="entry name" value="Glycosyl_Hydrlase_18"/>
</dbReference>
<dbReference type="SMART" id="SM00089">
    <property type="entry name" value="PKD"/>
    <property type="match status" value="2"/>
</dbReference>
<dbReference type="AlphaFoldDB" id="W0RB18"/>
<evidence type="ECO:0000256" key="5">
    <source>
        <dbReference type="ARBA" id="ARBA00023024"/>
    </source>
</evidence>
<comment type="catalytic activity">
    <reaction evidence="1">
        <text>Random endo-hydrolysis of N-acetyl-beta-D-glucosaminide (1-&gt;4)-beta-linkages in chitin and chitodextrins.</text>
        <dbReference type="EC" id="3.2.1.14"/>
    </reaction>
</comment>
<dbReference type="PROSITE" id="PS50093">
    <property type="entry name" value="PKD"/>
    <property type="match status" value="1"/>
</dbReference>
<dbReference type="InterPro" id="IPR000601">
    <property type="entry name" value="PKD_dom"/>
</dbReference>
<dbReference type="GO" id="GO:0006032">
    <property type="term" value="P:chitin catabolic process"/>
    <property type="evidence" value="ECO:0007669"/>
    <property type="project" value="UniProtKB-KW"/>
</dbReference>
<dbReference type="InterPro" id="IPR011583">
    <property type="entry name" value="Chitinase_II/V-like_cat"/>
</dbReference>
<dbReference type="eggNOG" id="COG3291">
    <property type="taxonomic scope" value="Bacteria"/>
</dbReference>
<keyword evidence="8" id="KW-0732">Signal</keyword>
<dbReference type="InterPro" id="IPR035986">
    <property type="entry name" value="PKD_dom_sf"/>
</dbReference>
<organism evidence="11 12">
    <name type="scientific">Gemmatirosa kalamazoonensis</name>
    <dbReference type="NCBI Taxonomy" id="861299"/>
    <lineage>
        <taxon>Bacteria</taxon>
        <taxon>Pseudomonadati</taxon>
        <taxon>Gemmatimonadota</taxon>
        <taxon>Gemmatimonadia</taxon>
        <taxon>Gemmatimonadales</taxon>
        <taxon>Gemmatimonadaceae</taxon>
        <taxon>Gemmatirosa</taxon>
    </lineage>
</organism>
<dbReference type="FunCoup" id="W0RB18">
    <property type="interactions" value="191"/>
</dbReference>
<dbReference type="GO" id="GO:0008843">
    <property type="term" value="F:endochitinase activity"/>
    <property type="evidence" value="ECO:0007669"/>
    <property type="project" value="UniProtKB-EC"/>
</dbReference>
<dbReference type="Gene3D" id="3.20.20.80">
    <property type="entry name" value="Glycosidases"/>
    <property type="match status" value="1"/>
</dbReference>
<dbReference type="SUPFAM" id="SSF51445">
    <property type="entry name" value="(Trans)glycosidases"/>
    <property type="match status" value="1"/>
</dbReference>
<dbReference type="InterPro" id="IPR001223">
    <property type="entry name" value="Glyco_hydro18_cat"/>
</dbReference>
<sequence>MPHRAWAGPARAASALLLLLGALACSPDGGPAVTSPRERASLTQGVAASATPGAAFTWTCTAAGLKPRQCAFDGSTSTASATGVAIVSYTWTWGDGRSETKQVPTTKNTWPSTGVYTVTLTVTDAKGLTGSVSKQVPVGVAAPTNQPPTAAISAPANNATFAQGSTVTFTGAGADPEDGVLSGASLVWTSSRDGQLGTGASLTKTTLTVGAHTITLTATDSKGATATATRSITITAAPPPPPPPSGRWMTGYYAGYQQAEYPVANVDFSYITHLIVAAAQPNFSGGLDTHFYVDPVNGPIMAKALTTRAHAAGRKAIMMIGGDGWHAQLVSATSSANRTKFITNLVAAMNALGFDGVDVDWEPIDAADKPRVLQLLRDIRAAKPNAIITFPVGWLNTNFPGDADPWYAQVAPLVDQMNVMSYEMADNWGGWVSWHSSALFGSAGNRPSSVSSTIAMYHGLGIPLSKLGAGIGAYGSCWQGVSTMLTNIDNTPATVVASDNDMSFTNIMTLYYKASAYRWDATAQVGYLSFSSPTGPDRCTMVSYDDPQSVAAKGAYVKSQGVGGAMMWTINQQYLPNAAAGQRDPLLRAAYTAMQ</sequence>
<dbReference type="SMART" id="SM00636">
    <property type="entry name" value="Glyco_18"/>
    <property type="match status" value="1"/>
</dbReference>
<evidence type="ECO:0000313" key="11">
    <source>
        <dbReference type="EMBL" id="AHG87657.1"/>
    </source>
</evidence>
<dbReference type="InParanoid" id="W0RB18"/>
<feature type="chain" id="PRO_5004794732" description="chitinase" evidence="8">
    <location>
        <begin position="25"/>
        <end position="595"/>
    </location>
</feature>
<name>W0RB18_9BACT</name>
<evidence type="ECO:0000256" key="1">
    <source>
        <dbReference type="ARBA" id="ARBA00000822"/>
    </source>
</evidence>
<dbReference type="GO" id="GO:0005576">
    <property type="term" value="C:extracellular region"/>
    <property type="evidence" value="ECO:0007669"/>
    <property type="project" value="TreeGrafter"/>
</dbReference>
<dbReference type="Gene3D" id="3.10.50.10">
    <property type="match status" value="1"/>
</dbReference>
<dbReference type="PANTHER" id="PTHR11177">
    <property type="entry name" value="CHITINASE"/>
    <property type="match status" value="1"/>
</dbReference>
<evidence type="ECO:0000256" key="7">
    <source>
        <dbReference type="RuleBase" id="RU000489"/>
    </source>
</evidence>
<keyword evidence="4 7" id="KW-0378">Hydrolase</keyword>
<keyword evidence="6 7" id="KW-0326">Glycosidase</keyword>
<evidence type="ECO:0000256" key="6">
    <source>
        <dbReference type="ARBA" id="ARBA00023295"/>
    </source>
</evidence>
<proteinExistence type="inferred from homology"/>
<dbReference type="EC" id="3.2.1.14" evidence="3"/>